<keyword evidence="4 6" id="KW-1133">Transmembrane helix</keyword>
<evidence type="ECO:0000256" key="3">
    <source>
        <dbReference type="ARBA" id="ARBA00022692"/>
    </source>
</evidence>
<evidence type="ECO:0000256" key="6">
    <source>
        <dbReference type="SAM" id="Phobius"/>
    </source>
</evidence>
<evidence type="ECO:0000259" key="7">
    <source>
        <dbReference type="Pfam" id="PF00482"/>
    </source>
</evidence>
<evidence type="ECO:0000256" key="2">
    <source>
        <dbReference type="ARBA" id="ARBA00022475"/>
    </source>
</evidence>
<dbReference type="InterPro" id="IPR018076">
    <property type="entry name" value="T2SS_GspF_dom"/>
</dbReference>
<feature type="transmembrane region" description="Helical" evidence="6">
    <location>
        <begin position="277"/>
        <end position="300"/>
    </location>
</feature>
<reference evidence="8 9" key="1">
    <citation type="submission" date="2015-09" db="EMBL/GenBank/DDBJ databases">
        <authorList>
            <consortium name="Pathogen Informatics"/>
        </authorList>
    </citation>
    <scope>NUCLEOTIDE SEQUENCE [LARGE SCALE GENOMIC DNA]</scope>
    <source>
        <strain evidence="8 9">2789STDY5608823</strain>
    </source>
</reference>
<proteinExistence type="predicted"/>
<dbReference type="GO" id="GO:0005886">
    <property type="term" value="C:plasma membrane"/>
    <property type="evidence" value="ECO:0007669"/>
    <property type="project" value="UniProtKB-SubCell"/>
</dbReference>
<evidence type="ECO:0000313" key="9">
    <source>
        <dbReference type="Proteomes" id="UP000095468"/>
    </source>
</evidence>
<accession>A0A174A8B5</accession>
<protein>
    <submittedName>
        <fullName evidence="8">Flp pilus assembly protein TadB</fullName>
    </submittedName>
</protein>
<feature type="domain" description="Type II secretion system protein GspF" evidence="7">
    <location>
        <begin position="143"/>
        <end position="266"/>
    </location>
</feature>
<evidence type="ECO:0000256" key="4">
    <source>
        <dbReference type="ARBA" id="ARBA00022989"/>
    </source>
</evidence>
<evidence type="ECO:0000256" key="1">
    <source>
        <dbReference type="ARBA" id="ARBA00004651"/>
    </source>
</evidence>
<evidence type="ECO:0000313" key="8">
    <source>
        <dbReference type="EMBL" id="CUN84912.1"/>
    </source>
</evidence>
<name>A0A174A8B5_9ACTN</name>
<gene>
    <name evidence="8" type="ORF">ERS852381_00741</name>
</gene>
<dbReference type="Pfam" id="PF00482">
    <property type="entry name" value="T2SSF"/>
    <property type="match status" value="1"/>
</dbReference>
<evidence type="ECO:0000256" key="5">
    <source>
        <dbReference type="ARBA" id="ARBA00023136"/>
    </source>
</evidence>
<feature type="transmembrane region" description="Helical" evidence="6">
    <location>
        <begin position="85"/>
        <end position="118"/>
    </location>
</feature>
<organism evidence="8 9">
    <name type="scientific">Collinsella aerofaciens</name>
    <dbReference type="NCBI Taxonomy" id="74426"/>
    <lineage>
        <taxon>Bacteria</taxon>
        <taxon>Bacillati</taxon>
        <taxon>Actinomycetota</taxon>
        <taxon>Coriobacteriia</taxon>
        <taxon>Coriobacteriales</taxon>
        <taxon>Coriobacteriaceae</taxon>
        <taxon>Collinsella</taxon>
    </lineage>
</organism>
<dbReference type="AlphaFoldDB" id="A0A174A8B5"/>
<keyword evidence="2" id="KW-1003">Cell membrane</keyword>
<keyword evidence="5 6" id="KW-0472">Membrane</keyword>
<dbReference type="EMBL" id="CYYP01000005">
    <property type="protein sequence ID" value="CUN84912.1"/>
    <property type="molecule type" value="Genomic_DNA"/>
</dbReference>
<keyword evidence="3 6" id="KW-0812">Transmembrane</keyword>
<sequence length="308" mass="32035">MEVAVPLVVGGLAGFSVATACGAEPRVPQVPPAELARQALETVAEKLPRELVENDLLKKIARSWASLAPAHRLGLVIEDASGCLAFLLLSSGVCCVLLTMVSLSPLGFALGLVAPIAVGAARDGFESRREQHDAEEAMPEAFTALSMSLASGHSLAQGMRFVGAHAQEPVHTEFLRVAAAIDCGISATDALDDLLVRIDAPGLSLVTLALKVSQRTGAPLADLLSEASSMVGERIELKRRLDVKTSQARMSAHMVAAMPAGMCAVLALLSADFRRGLATPAGAGAVVLGLALNAVALVVIRRIMRVEL</sequence>
<dbReference type="PANTHER" id="PTHR35007:SF1">
    <property type="entry name" value="PILUS ASSEMBLY PROTEIN"/>
    <property type="match status" value="1"/>
</dbReference>
<feature type="transmembrane region" description="Helical" evidence="6">
    <location>
        <begin position="250"/>
        <end position="271"/>
    </location>
</feature>
<dbReference type="Proteomes" id="UP000095468">
    <property type="component" value="Unassembled WGS sequence"/>
</dbReference>
<dbReference type="PANTHER" id="PTHR35007">
    <property type="entry name" value="INTEGRAL MEMBRANE PROTEIN-RELATED"/>
    <property type="match status" value="1"/>
</dbReference>
<comment type="subcellular location">
    <subcellularLocation>
        <location evidence="1">Cell membrane</location>
        <topology evidence="1">Multi-pass membrane protein</topology>
    </subcellularLocation>
</comment>